<gene>
    <name evidence="2" type="ORF">ACLA_079660</name>
</gene>
<accession>A1CSJ5</accession>
<proteinExistence type="predicted"/>
<dbReference type="InterPro" id="IPR036915">
    <property type="entry name" value="Cyclin-like_sf"/>
</dbReference>
<dbReference type="STRING" id="344612.A1CSJ5"/>
<dbReference type="Gene3D" id="1.10.472.10">
    <property type="entry name" value="Cyclin-like"/>
    <property type="match status" value="1"/>
</dbReference>
<dbReference type="CDD" id="cd20558">
    <property type="entry name" value="CYCLIN_ScPCL7-like"/>
    <property type="match status" value="1"/>
</dbReference>
<evidence type="ECO:0000313" key="3">
    <source>
        <dbReference type="Proteomes" id="UP000006701"/>
    </source>
</evidence>
<dbReference type="Pfam" id="PF08613">
    <property type="entry name" value="Cyclin"/>
    <property type="match status" value="1"/>
</dbReference>
<dbReference type="InterPro" id="IPR013922">
    <property type="entry name" value="Cyclin_PHO80-like"/>
</dbReference>
<dbReference type="SUPFAM" id="SSF47954">
    <property type="entry name" value="Cyclin-like"/>
    <property type="match status" value="1"/>
</dbReference>
<dbReference type="PANTHER" id="PTHR15615:SF32">
    <property type="entry name" value="PROTEIN KINASE COMPLEX COMPONENT, PUTATIVE (AFU_ORTHOLOGUE AFUA_2G07660)-RELATED"/>
    <property type="match status" value="1"/>
</dbReference>
<dbReference type="eggNOG" id="KOG1674">
    <property type="taxonomic scope" value="Eukaryota"/>
</dbReference>
<dbReference type="HOGENOM" id="CLU_052076_1_1_1"/>
<dbReference type="RefSeq" id="XP_001267708.1">
    <property type="nucleotide sequence ID" value="XM_001267707.1"/>
</dbReference>
<keyword evidence="3" id="KW-1185">Reference proteome</keyword>
<dbReference type="GO" id="GO:0016538">
    <property type="term" value="F:cyclin-dependent protein serine/threonine kinase regulator activity"/>
    <property type="evidence" value="ECO:0007669"/>
    <property type="project" value="TreeGrafter"/>
</dbReference>
<dbReference type="KEGG" id="act:ACLA_079660"/>
<feature type="region of interest" description="Disordered" evidence="1">
    <location>
        <begin position="1"/>
        <end position="28"/>
    </location>
</feature>
<dbReference type="GO" id="GO:0016301">
    <property type="term" value="F:kinase activity"/>
    <property type="evidence" value="ECO:0007669"/>
    <property type="project" value="UniProtKB-KW"/>
</dbReference>
<evidence type="ECO:0000256" key="1">
    <source>
        <dbReference type="SAM" id="MobiDB-lite"/>
    </source>
</evidence>
<dbReference type="EMBL" id="DS027060">
    <property type="protein sequence ID" value="EAW06282.1"/>
    <property type="molecule type" value="Genomic_DNA"/>
</dbReference>
<name>A1CSJ5_ASPCL</name>
<dbReference type="OMA" id="LCTGIEM"/>
<dbReference type="VEuPathDB" id="FungiDB:ACLA_079660"/>
<dbReference type="GeneID" id="4700025"/>
<organism evidence="2 3">
    <name type="scientific">Aspergillus clavatus (strain ATCC 1007 / CBS 513.65 / DSM 816 / NCTC 3887 / NRRL 1 / QM 1276 / 107)</name>
    <dbReference type="NCBI Taxonomy" id="344612"/>
    <lineage>
        <taxon>Eukaryota</taxon>
        <taxon>Fungi</taxon>
        <taxon>Dikarya</taxon>
        <taxon>Ascomycota</taxon>
        <taxon>Pezizomycotina</taxon>
        <taxon>Eurotiomycetes</taxon>
        <taxon>Eurotiomycetidae</taxon>
        <taxon>Eurotiales</taxon>
        <taxon>Aspergillaceae</taxon>
        <taxon>Aspergillus</taxon>
        <taxon>Aspergillus subgen. Fumigati</taxon>
    </lineage>
</organism>
<dbReference type="OrthoDB" id="5304883at2759"/>
<evidence type="ECO:0000313" key="2">
    <source>
        <dbReference type="EMBL" id="EAW06282.1"/>
    </source>
</evidence>
<dbReference type="GO" id="GO:0005634">
    <property type="term" value="C:nucleus"/>
    <property type="evidence" value="ECO:0007669"/>
    <property type="project" value="TreeGrafter"/>
</dbReference>
<dbReference type="Proteomes" id="UP000006701">
    <property type="component" value="Unassembled WGS sequence"/>
</dbReference>
<dbReference type="AlphaFoldDB" id="A1CSJ5"/>
<keyword evidence="2" id="KW-0808">Transferase</keyword>
<dbReference type="GO" id="GO:0000307">
    <property type="term" value="C:cyclin-dependent protein kinase holoenzyme complex"/>
    <property type="evidence" value="ECO:0007669"/>
    <property type="project" value="TreeGrafter"/>
</dbReference>
<protein>
    <submittedName>
        <fullName evidence="2">Cyclin-dependent protein kinase complex component (Pcl8), putative</fullName>
    </submittedName>
</protein>
<reference evidence="2 3" key="1">
    <citation type="journal article" date="2008" name="PLoS Genet.">
        <title>Genomic islands in the pathogenic filamentous fungus Aspergillus fumigatus.</title>
        <authorList>
            <person name="Fedorova N.D."/>
            <person name="Khaldi N."/>
            <person name="Joardar V.S."/>
            <person name="Maiti R."/>
            <person name="Amedeo P."/>
            <person name="Anderson M.J."/>
            <person name="Crabtree J."/>
            <person name="Silva J.C."/>
            <person name="Badger J.H."/>
            <person name="Albarraq A."/>
            <person name="Angiuoli S."/>
            <person name="Bussey H."/>
            <person name="Bowyer P."/>
            <person name="Cotty P.J."/>
            <person name="Dyer P.S."/>
            <person name="Egan A."/>
            <person name="Galens K."/>
            <person name="Fraser-Liggett C.M."/>
            <person name="Haas B.J."/>
            <person name="Inman J.M."/>
            <person name="Kent R."/>
            <person name="Lemieux S."/>
            <person name="Malavazi I."/>
            <person name="Orvis J."/>
            <person name="Roemer T."/>
            <person name="Ronning C.M."/>
            <person name="Sundaram J.P."/>
            <person name="Sutton G."/>
            <person name="Turner G."/>
            <person name="Venter J.C."/>
            <person name="White O.R."/>
            <person name="Whitty B.R."/>
            <person name="Youngman P."/>
            <person name="Wolfe K.H."/>
            <person name="Goldman G.H."/>
            <person name="Wortman J.R."/>
            <person name="Jiang B."/>
            <person name="Denning D.W."/>
            <person name="Nierman W.C."/>
        </authorList>
    </citation>
    <scope>NUCLEOTIDE SEQUENCE [LARGE SCALE GENOMIC DNA]</scope>
    <source>
        <strain evidence="3">ATCC 1007 / CBS 513.65 / DSM 816 / NCTC 3887 / NRRL 1</strain>
    </source>
</reference>
<dbReference type="PANTHER" id="PTHR15615">
    <property type="match status" value="1"/>
</dbReference>
<keyword evidence="2" id="KW-0418">Kinase</keyword>
<dbReference type="GO" id="GO:0019901">
    <property type="term" value="F:protein kinase binding"/>
    <property type="evidence" value="ECO:0007669"/>
    <property type="project" value="InterPro"/>
</dbReference>
<sequence length="250" mass="27324">MNGCHTEGEGAQDASSGPGPAYLNSPRAGGEATLDLGEAARVFDILPTTALELLCVNVEFLARPNVGIVVEPVLAAGSARSDTMSSGEATPTKITELHCSPMSHEEAARDRLQQSMLSKRFLSKRAPPIALRDYLLRLHRYCPMSTAVYLATSIYITRMTTVDRVMSVDSKNMHRLVLAGLRVAMKALEDLSYPHSRIAKVGGVSERELSRLEISFCFLTDFDLRVDAQMLFDQAQSLQSSMDLVLTEMG</sequence>